<evidence type="ECO:0000313" key="1">
    <source>
        <dbReference type="EMBL" id="CUR31455.1"/>
    </source>
</evidence>
<dbReference type="Gene3D" id="3.40.50.150">
    <property type="entry name" value="Vaccinia Virus protein VP39"/>
    <property type="match status" value="1"/>
</dbReference>
<evidence type="ECO:0008006" key="3">
    <source>
        <dbReference type="Google" id="ProtNLM"/>
    </source>
</evidence>
<evidence type="ECO:0000313" key="2">
    <source>
        <dbReference type="Proteomes" id="UP000184315"/>
    </source>
</evidence>
<dbReference type="OrthoDB" id="7583028at2"/>
<dbReference type="STRING" id="671072.PL9214291046"/>
<dbReference type="Pfam" id="PF13489">
    <property type="entry name" value="Methyltransf_23"/>
    <property type="match status" value="1"/>
</dbReference>
<dbReference type="EMBL" id="CZDF01000132">
    <property type="protein sequence ID" value="CUR31455.1"/>
    <property type="molecule type" value="Genomic_DNA"/>
</dbReference>
<dbReference type="Proteomes" id="UP000184315">
    <property type="component" value="Unassembled WGS sequence"/>
</dbReference>
<dbReference type="InterPro" id="IPR029063">
    <property type="entry name" value="SAM-dependent_MTases_sf"/>
</dbReference>
<dbReference type="SUPFAM" id="SSF53335">
    <property type="entry name" value="S-adenosyl-L-methionine-dependent methyltransferases"/>
    <property type="match status" value="1"/>
</dbReference>
<keyword evidence="2" id="KW-1185">Reference proteome</keyword>
<gene>
    <name evidence="1" type="ORF">PL9214291046</name>
</gene>
<proteinExistence type="predicted"/>
<reference evidence="2" key="1">
    <citation type="submission" date="2015-10" db="EMBL/GenBank/DDBJ databases">
        <authorList>
            <person name="Regsiter A."/>
            <person name="william w."/>
        </authorList>
    </citation>
    <scope>NUCLEOTIDE SEQUENCE [LARGE SCALE GENOMIC DNA]</scope>
</reference>
<name>A0A1J1LFT5_9CYAN</name>
<organism evidence="1 2">
    <name type="scientific">Planktothrix tepida PCC 9214</name>
    <dbReference type="NCBI Taxonomy" id="671072"/>
    <lineage>
        <taxon>Bacteria</taxon>
        <taxon>Bacillati</taxon>
        <taxon>Cyanobacteriota</taxon>
        <taxon>Cyanophyceae</taxon>
        <taxon>Oscillatoriophycideae</taxon>
        <taxon>Oscillatoriales</taxon>
        <taxon>Microcoleaceae</taxon>
        <taxon>Planktothrix</taxon>
    </lineage>
</organism>
<protein>
    <recommendedName>
        <fullName evidence="3">Methyltransferase type 11</fullName>
    </recommendedName>
</protein>
<accession>A0A1J1LFT5</accession>
<dbReference type="RefSeq" id="WP_072718303.1">
    <property type="nucleotide sequence ID" value="NZ_LN889782.1"/>
</dbReference>
<dbReference type="AlphaFoldDB" id="A0A1J1LFT5"/>
<sequence length="265" mass="30016">MERVTVNDKSLSQRQFNSSESASKISMPEKCVVCNSSYVSFVKELPTKQNKIVDLFYCMECESFFSPFSLPNKVSSQLEWHKSVLDRNLEWATDLLTKIQQKTSIDGPIIDIGCGIGSLLLAAKQIGLEGIGFDIDEDSCIYGSTKYNLKLVGTYWERSNSPQCGLITCISVLEHIHYPRLLIKDLVNVAKENKCYLYISVPFLNRDWWKFLITDNLSKGHIFEYPHVHVTHFSSKGLGTVCREFGAKSLDPLRAGGWFGFLVSF</sequence>